<dbReference type="EMBL" id="CAEZUX010000006">
    <property type="protein sequence ID" value="CAB4606545.1"/>
    <property type="molecule type" value="Genomic_DNA"/>
</dbReference>
<dbReference type="GO" id="GO:0015949">
    <property type="term" value="P:nucleobase-containing small molecule interconversion"/>
    <property type="evidence" value="ECO:0007669"/>
    <property type="project" value="TreeGrafter"/>
</dbReference>
<dbReference type="Gene3D" id="3.40.50.300">
    <property type="entry name" value="P-loop containing nucleotide triphosphate hydrolases"/>
    <property type="match status" value="1"/>
</dbReference>
<keyword evidence="4" id="KW-0547">Nucleotide-binding</keyword>
<keyword evidence="5" id="KW-0418">Kinase</keyword>
<evidence type="ECO:0000256" key="8">
    <source>
        <dbReference type="ARBA" id="ARBA00048478"/>
    </source>
</evidence>
<sequence length="217" mass="22989">MTVIAIDGPAGAGKSTVAKMVAESTGLPYLDTGAMYRCVALQSIRESVEASDEEAIARIAQTVKISVEGVQSWLNDEDVSHLIRTTEIASIVSVIATHSPVRTAMRSQQQKWINTHGGGVVEGRDIGTVVFPQAEVKIFLTASPEERATRRVGQSGGNIASVAASIAERDRIDSERIDSPLRPAEDAIVVDSTGLDISSVVSIIVGHFHARSGEING</sequence>
<accession>A0A6J6H5H4</accession>
<evidence type="ECO:0000256" key="2">
    <source>
        <dbReference type="ARBA" id="ARBA00012906"/>
    </source>
</evidence>
<dbReference type="SUPFAM" id="SSF52540">
    <property type="entry name" value="P-loop containing nucleoside triphosphate hydrolases"/>
    <property type="match status" value="1"/>
</dbReference>
<dbReference type="CDD" id="cd02020">
    <property type="entry name" value="CMPK"/>
    <property type="match status" value="1"/>
</dbReference>
<dbReference type="InterPro" id="IPR003136">
    <property type="entry name" value="Cytidylate_kin"/>
</dbReference>
<comment type="similarity">
    <text evidence="1">Belongs to the cytidylate kinase family. Type 1 subfamily.</text>
</comment>
<evidence type="ECO:0000256" key="3">
    <source>
        <dbReference type="ARBA" id="ARBA00022679"/>
    </source>
</evidence>
<dbReference type="GO" id="GO:0005524">
    <property type="term" value="F:ATP binding"/>
    <property type="evidence" value="ECO:0007669"/>
    <property type="project" value="UniProtKB-KW"/>
</dbReference>
<evidence type="ECO:0000256" key="6">
    <source>
        <dbReference type="ARBA" id="ARBA00022840"/>
    </source>
</evidence>
<keyword evidence="6" id="KW-0067">ATP-binding</keyword>
<dbReference type="GO" id="GO:0036431">
    <property type="term" value="F:dCMP kinase activity"/>
    <property type="evidence" value="ECO:0007669"/>
    <property type="project" value="InterPro"/>
</dbReference>
<evidence type="ECO:0000256" key="1">
    <source>
        <dbReference type="ARBA" id="ARBA00009427"/>
    </source>
</evidence>
<dbReference type="InterPro" id="IPR027417">
    <property type="entry name" value="P-loop_NTPase"/>
</dbReference>
<dbReference type="EC" id="2.7.4.25" evidence="2"/>
<organism evidence="10">
    <name type="scientific">freshwater metagenome</name>
    <dbReference type="NCBI Taxonomy" id="449393"/>
    <lineage>
        <taxon>unclassified sequences</taxon>
        <taxon>metagenomes</taxon>
        <taxon>ecological metagenomes</taxon>
    </lineage>
</organism>
<evidence type="ECO:0000313" key="10">
    <source>
        <dbReference type="EMBL" id="CAB4606545.1"/>
    </source>
</evidence>
<evidence type="ECO:0000259" key="9">
    <source>
        <dbReference type="Pfam" id="PF02224"/>
    </source>
</evidence>
<dbReference type="Pfam" id="PF02224">
    <property type="entry name" value="Cytidylate_kin"/>
    <property type="match status" value="1"/>
</dbReference>
<dbReference type="HAMAP" id="MF_00238">
    <property type="entry name" value="Cytidyl_kinase_type1"/>
    <property type="match status" value="1"/>
</dbReference>
<reference evidence="10" key="1">
    <citation type="submission" date="2020-05" db="EMBL/GenBank/DDBJ databases">
        <authorList>
            <person name="Chiriac C."/>
            <person name="Salcher M."/>
            <person name="Ghai R."/>
            <person name="Kavagutti S V."/>
        </authorList>
    </citation>
    <scope>NUCLEOTIDE SEQUENCE</scope>
</reference>
<gene>
    <name evidence="10" type="ORF">UFOPK1874_00149</name>
</gene>
<dbReference type="InterPro" id="IPR011994">
    <property type="entry name" value="Cytidylate_kinase_dom"/>
</dbReference>
<evidence type="ECO:0000256" key="5">
    <source>
        <dbReference type="ARBA" id="ARBA00022777"/>
    </source>
</evidence>
<evidence type="ECO:0000256" key="4">
    <source>
        <dbReference type="ARBA" id="ARBA00022741"/>
    </source>
</evidence>
<protein>
    <recommendedName>
        <fullName evidence="2">(d)CMP kinase</fullName>
        <ecNumber evidence="2">2.7.4.25</ecNumber>
    </recommendedName>
</protein>
<name>A0A6J6H5H4_9ZZZZ</name>
<proteinExistence type="inferred from homology"/>
<dbReference type="NCBIfam" id="TIGR00017">
    <property type="entry name" value="cmk"/>
    <property type="match status" value="1"/>
</dbReference>
<evidence type="ECO:0000256" key="7">
    <source>
        <dbReference type="ARBA" id="ARBA00047615"/>
    </source>
</evidence>
<comment type="catalytic activity">
    <reaction evidence="7">
        <text>dCMP + ATP = dCDP + ADP</text>
        <dbReference type="Rhea" id="RHEA:25094"/>
        <dbReference type="ChEBI" id="CHEBI:30616"/>
        <dbReference type="ChEBI" id="CHEBI:57566"/>
        <dbReference type="ChEBI" id="CHEBI:58593"/>
        <dbReference type="ChEBI" id="CHEBI:456216"/>
        <dbReference type="EC" id="2.7.4.25"/>
    </reaction>
</comment>
<dbReference type="PANTHER" id="PTHR21299:SF2">
    <property type="entry name" value="CYTIDYLATE KINASE"/>
    <property type="match status" value="1"/>
</dbReference>
<keyword evidence="3" id="KW-0808">Transferase</keyword>
<dbReference type="PANTHER" id="PTHR21299">
    <property type="entry name" value="CYTIDYLATE KINASE/PANTOATE-BETA-ALANINE LIGASE"/>
    <property type="match status" value="1"/>
</dbReference>
<dbReference type="GO" id="GO:0005829">
    <property type="term" value="C:cytosol"/>
    <property type="evidence" value="ECO:0007669"/>
    <property type="project" value="TreeGrafter"/>
</dbReference>
<comment type="catalytic activity">
    <reaction evidence="8">
        <text>CMP + ATP = CDP + ADP</text>
        <dbReference type="Rhea" id="RHEA:11600"/>
        <dbReference type="ChEBI" id="CHEBI:30616"/>
        <dbReference type="ChEBI" id="CHEBI:58069"/>
        <dbReference type="ChEBI" id="CHEBI:60377"/>
        <dbReference type="ChEBI" id="CHEBI:456216"/>
        <dbReference type="EC" id="2.7.4.25"/>
    </reaction>
</comment>
<feature type="domain" description="Cytidylate kinase" evidence="9">
    <location>
        <begin position="4"/>
        <end position="208"/>
    </location>
</feature>
<dbReference type="AlphaFoldDB" id="A0A6J6H5H4"/>